<dbReference type="Pfam" id="PF13482">
    <property type="entry name" value="RNase_H_2"/>
    <property type="match status" value="1"/>
</dbReference>
<sequence length="529" mass="61911">MIILTDELLLNYKRCSRRTYLEVYGSHEQKDPKKEFLLKLRKENQQHIQNFIQERSLNPQKPTTSFRDWSSRYEETLALMKQGVDCIFKGVLCLNWEDWQKGITNEELKPISPPTLTISSENTIVTKSINHDLNLNPDRQEITLLANPTLLIKQPGKSVFGDWSYVPISIKLGRRPKPEYKLIGAYHAQMLAIVQDAFPVYSSLILRQQNEYYVNLSHWLDRTQEIVANCLEMLSWDVEPEVFISRQKCSLCHWYSHCYQIAKNKQHLSLIPGVTPKRYNSLKEMGLDDLDLIASSSDRILGRRIGQDVAKQLQQQARSLLLNTPLIKANYDLDHSYQLPSSAIELYFDIEAEPDRNLDYLLGILLVDNTNNTKKFYPFLAEKAEEEERVWREFFEFITDYPHAPIFHFSAYEVDTIKRLARLYGTPKIPTKALVSRCVDLHYWVTKSVILPVESYSLKSLANWLGFEWREETASGDQSVCWYDNWLTTQDRSLLEAILNYNEDDCYATYYLKDWLVKFFSEAQKHQAL</sequence>
<feature type="domain" description="YprB ribonuclease H-like" evidence="1">
    <location>
        <begin position="346"/>
        <end position="517"/>
    </location>
</feature>
<dbReference type="InterPro" id="IPR019993">
    <property type="entry name" value="RecB_nuclease_TM0106_put"/>
</dbReference>
<dbReference type="NCBIfam" id="TIGR03491">
    <property type="entry name" value="TM0106 family RecB-like putative nuclease"/>
    <property type="match status" value="1"/>
</dbReference>
<dbReference type="InterPro" id="IPR012337">
    <property type="entry name" value="RNaseH-like_sf"/>
</dbReference>
<dbReference type="Proteomes" id="UP000320055">
    <property type="component" value="Unassembled WGS sequence"/>
</dbReference>
<dbReference type="InterPro" id="IPR038720">
    <property type="entry name" value="YprB_RNase_H-like_dom"/>
</dbReference>
<proteinExistence type="predicted"/>
<dbReference type="EMBL" id="CAACVJ010000113">
    <property type="protein sequence ID" value="VEP13505.1"/>
    <property type="molecule type" value="Genomic_DNA"/>
</dbReference>
<accession>A0A563VQ65</accession>
<evidence type="ECO:0000259" key="1">
    <source>
        <dbReference type="Pfam" id="PF13482"/>
    </source>
</evidence>
<evidence type="ECO:0000313" key="3">
    <source>
        <dbReference type="Proteomes" id="UP000320055"/>
    </source>
</evidence>
<dbReference type="AlphaFoldDB" id="A0A563VQ65"/>
<keyword evidence="3" id="KW-1185">Reference proteome</keyword>
<name>A0A563VQ65_9CYAN</name>
<dbReference type="RefSeq" id="WP_246141464.1">
    <property type="nucleotide sequence ID" value="NZ_LR213781.1"/>
</dbReference>
<organism evidence="2 3">
    <name type="scientific">Hyella patelloides LEGE 07179</name>
    <dbReference type="NCBI Taxonomy" id="945734"/>
    <lineage>
        <taxon>Bacteria</taxon>
        <taxon>Bacillati</taxon>
        <taxon>Cyanobacteriota</taxon>
        <taxon>Cyanophyceae</taxon>
        <taxon>Pleurocapsales</taxon>
        <taxon>Hyellaceae</taxon>
        <taxon>Hyella</taxon>
    </lineage>
</organism>
<reference evidence="2 3" key="1">
    <citation type="submission" date="2019-01" db="EMBL/GenBank/DDBJ databases">
        <authorList>
            <person name="Brito A."/>
        </authorList>
    </citation>
    <scope>NUCLEOTIDE SEQUENCE [LARGE SCALE GENOMIC DNA]</scope>
    <source>
        <strain evidence="2">1</strain>
    </source>
</reference>
<gene>
    <name evidence="2" type="ORF">H1P_200037</name>
</gene>
<protein>
    <recommendedName>
        <fullName evidence="1">YprB ribonuclease H-like domain-containing protein</fullName>
    </recommendedName>
</protein>
<dbReference type="SUPFAM" id="SSF53098">
    <property type="entry name" value="Ribonuclease H-like"/>
    <property type="match status" value="1"/>
</dbReference>
<evidence type="ECO:0000313" key="2">
    <source>
        <dbReference type="EMBL" id="VEP13505.1"/>
    </source>
</evidence>